<dbReference type="SMART" id="SM00320">
    <property type="entry name" value="WD40"/>
    <property type="match status" value="11"/>
</dbReference>
<feature type="repeat" description="WD" evidence="3">
    <location>
        <begin position="539"/>
        <end position="580"/>
    </location>
</feature>
<evidence type="ECO:0008006" key="6">
    <source>
        <dbReference type="Google" id="ProtNLM"/>
    </source>
</evidence>
<dbReference type="OrthoDB" id="407922at2759"/>
<keyword evidence="5" id="KW-1185">Reference proteome</keyword>
<dbReference type="PROSITE" id="PS00678">
    <property type="entry name" value="WD_REPEATS_1"/>
    <property type="match status" value="1"/>
</dbReference>
<dbReference type="GO" id="GO:0032040">
    <property type="term" value="C:small-subunit processome"/>
    <property type="evidence" value="ECO:0007669"/>
    <property type="project" value="TreeGrafter"/>
</dbReference>
<keyword evidence="1 3" id="KW-0853">WD repeat</keyword>
<comment type="caution">
    <text evidence="4">The sequence shown here is derived from an EMBL/GenBank/DDBJ whole genome shotgun (WGS) entry which is preliminary data.</text>
</comment>
<dbReference type="CDD" id="cd00200">
    <property type="entry name" value="WD40"/>
    <property type="match status" value="1"/>
</dbReference>
<dbReference type="InterPro" id="IPR001680">
    <property type="entry name" value="WD40_rpt"/>
</dbReference>
<feature type="repeat" description="WD" evidence="3">
    <location>
        <begin position="104"/>
        <end position="136"/>
    </location>
</feature>
<dbReference type="AlphaFoldDB" id="A0A8J2NN83"/>
<evidence type="ECO:0000256" key="1">
    <source>
        <dbReference type="ARBA" id="ARBA00022574"/>
    </source>
</evidence>
<dbReference type="Pfam" id="PF25172">
    <property type="entry name" value="Beta-prop_WDR3_2nd"/>
    <property type="match status" value="1"/>
</dbReference>
<accession>A0A8J2NN83</accession>
<dbReference type="InterPro" id="IPR019775">
    <property type="entry name" value="WD40_repeat_CS"/>
</dbReference>
<dbReference type="Pfam" id="PF00400">
    <property type="entry name" value="WD40"/>
    <property type="match status" value="2"/>
</dbReference>
<dbReference type="PANTHER" id="PTHR19853:SF0">
    <property type="entry name" value="WD REPEAT-CONTAINING PROTEIN 3"/>
    <property type="match status" value="1"/>
</dbReference>
<keyword evidence="2" id="KW-0677">Repeat</keyword>
<proteinExistence type="predicted"/>
<dbReference type="GO" id="GO:0034388">
    <property type="term" value="C:Pwp2p-containing subcomplex of 90S preribosome"/>
    <property type="evidence" value="ECO:0007669"/>
    <property type="project" value="TreeGrafter"/>
</dbReference>
<feature type="repeat" description="WD" evidence="3">
    <location>
        <begin position="146"/>
        <end position="187"/>
    </location>
</feature>
<dbReference type="GO" id="GO:0030515">
    <property type="term" value="F:snoRNA binding"/>
    <property type="evidence" value="ECO:0007669"/>
    <property type="project" value="TreeGrafter"/>
</dbReference>
<name>A0A8J2NN83_9HEXA</name>
<dbReference type="GO" id="GO:0030490">
    <property type="term" value="P:maturation of SSU-rRNA"/>
    <property type="evidence" value="ECO:0007669"/>
    <property type="project" value="TreeGrafter"/>
</dbReference>
<evidence type="ECO:0000313" key="4">
    <source>
        <dbReference type="EMBL" id="CAG7719401.1"/>
    </source>
</evidence>
<evidence type="ECO:0000256" key="3">
    <source>
        <dbReference type="PROSITE-ProRule" id="PRU00221"/>
    </source>
</evidence>
<dbReference type="InterPro" id="IPR051570">
    <property type="entry name" value="TBC1_cilium_biogenesis"/>
</dbReference>
<evidence type="ECO:0000256" key="2">
    <source>
        <dbReference type="ARBA" id="ARBA00022737"/>
    </source>
</evidence>
<gene>
    <name evidence="4" type="ORF">AFUS01_LOCUS8727</name>
</gene>
<protein>
    <recommendedName>
        <fullName evidence="6">Small-subunit processome Utp12 domain-containing protein</fullName>
    </recommendedName>
</protein>
<evidence type="ECO:0000313" key="5">
    <source>
        <dbReference type="Proteomes" id="UP000708208"/>
    </source>
</evidence>
<dbReference type="EMBL" id="CAJVCH010061075">
    <property type="protein sequence ID" value="CAG7719401.1"/>
    <property type="molecule type" value="Genomic_DNA"/>
</dbReference>
<reference evidence="4" key="1">
    <citation type="submission" date="2021-06" db="EMBL/GenBank/DDBJ databases">
        <authorList>
            <person name="Hodson N. C."/>
            <person name="Mongue J. A."/>
            <person name="Jaron S. K."/>
        </authorList>
    </citation>
    <scope>NUCLEOTIDE SEQUENCE</scope>
</reference>
<dbReference type="PROSITE" id="PS50294">
    <property type="entry name" value="WD_REPEATS_REGION"/>
    <property type="match status" value="3"/>
</dbReference>
<organism evidence="4 5">
    <name type="scientific">Allacma fusca</name>
    <dbReference type="NCBI Taxonomy" id="39272"/>
    <lineage>
        <taxon>Eukaryota</taxon>
        <taxon>Metazoa</taxon>
        <taxon>Ecdysozoa</taxon>
        <taxon>Arthropoda</taxon>
        <taxon>Hexapoda</taxon>
        <taxon>Collembola</taxon>
        <taxon>Symphypleona</taxon>
        <taxon>Sminthuridae</taxon>
        <taxon>Allacma</taxon>
    </lineage>
</organism>
<sequence>MGVTKQYLRFSPTGIFGVVAAKNCNAVYLQPNRFLAAGGTHVITVWDRRLQRKVKTMNCDSPAVILKPNHDATMLAVGHAGGGVGIYDLKDKSEEASPDPEVTFEGHTSSVMSLAWDDSGTVLASGGKDTRVILWDCVSETGIAKLKGHKGPVTQLRFWNESKYLLSSSIDATVHVWDTRTNECIHTIACIGQVWDVNIWRDTIIIAENHLKVVRLTEALPEVSLSSEVRDDWLNESVGTLLRHSHDRCSSLLVVEDRYLVVSGSKSSEIEIFILSTPEEALKKQKKRLKKNPSDEKGLVLRDLIRRAESVKASEGKVKSIDAFIDKDKSLKILCCLPSNQVEVITFNETSQQLSDSAEPVSGGDIFGFDGHRKLVRAICFSSDRTAILTASADCIRVWNRSALTCVLTIPHEYPIVSASFCPGDRHFIAGSTSGHLILGDISTGVITQVEESGSDNVWSIDILSNNMGFATCNGSFVQFYDFFMTEGKLQFELKRQLDVQDSILSVKVSQDMKFVATGLLDSTIKLFYFDTLKFHLAMYGHSLPVLSVDISSDSQLLVSCSSDKTVRVWGLDFGDCHATMKHSDGLVSCAFQERTHYIFSIAKDSLNVYDGDNHQRVQTLKAHVEGGATCMGVGGLYVATAGRDQTIRLYNRTQDILVIDDEREQEREEELEKDAVVENPSLPALKTAESERSADKLIEALDAHKEDSPSNPLFTAYGAKDKTEFILKILTGIKASELEQSVMLLPVEYVNRFIPVIGEVLSDKDNLKRVASLAEQRQKYLVDMIGFNLAGLKFLSNRREEKQEIETFREMVGERKRKRKKKEAALKRALLKI</sequence>
<dbReference type="Proteomes" id="UP000708208">
    <property type="component" value="Unassembled WGS sequence"/>
</dbReference>
<dbReference type="PANTHER" id="PTHR19853">
    <property type="entry name" value="WD REPEAT CONTAINING PROTEIN 3 WDR3"/>
    <property type="match status" value="1"/>
</dbReference>
<dbReference type="PROSITE" id="PS50082">
    <property type="entry name" value="WD_REPEATS_2"/>
    <property type="match status" value="3"/>
</dbReference>